<dbReference type="KEGG" id="acaf:CA12_30750"/>
<evidence type="ECO:0000313" key="4">
    <source>
        <dbReference type="Proteomes" id="UP000318741"/>
    </source>
</evidence>
<protein>
    <submittedName>
        <fullName evidence="3">Tetratricopeptide repeat protein</fullName>
    </submittedName>
</protein>
<sequence length="465" mass="52218">MASDHAPPSDKDREIAKKSWQHGNGALSKQNFDLAIQMYYQAATKDPGNLLYRQSLRGAERKKYNDNGTGASMKGVKLMGVKGRIKKARGKSNWAELDGAAEEGLKIDPWDTEMNLAVADAAEAREHFEVAKFAIDAALARNKQDVKLLTRYANLLEELEEFEPALVLWGQIKKLTPDDPNIDRKMTQIHTSKMIAKTGADEGKGTKAMQQEATAYDEASGLAPSADGPGQDPESDLRRQIRKQPEDPNPRVRLADLLFKKGKLKEAAVTMKEAAELSGDLSIKERYEDMMLADLKAEVDASKQKARKLKDEKRLERAKKHEAQLTEKEIEILTRRAENHPKNMRVKYDLGTRLLARREVAQAIPLLQQATTDNRLESDARVSLGEAFLLDGKRPLAKRQFSNALEKIDVQDQSDLFCKCHYALGRLAEEAKEFREAERHYSEVLGVDYGYRDANERLTGLAGED</sequence>
<dbReference type="AlphaFoldDB" id="A0A517PC63"/>
<dbReference type="OrthoDB" id="212218at2"/>
<name>A0A517PC63_9PLAN</name>
<dbReference type="RefSeq" id="WP_145359876.1">
    <property type="nucleotide sequence ID" value="NZ_CP036265.1"/>
</dbReference>
<evidence type="ECO:0000256" key="1">
    <source>
        <dbReference type="SAM" id="Coils"/>
    </source>
</evidence>
<dbReference type="InterPro" id="IPR019734">
    <property type="entry name" value="TPR_rpt"/>
</dbReference>
<dbReference type="Gene3D" id="1.25.40.10">
    <property type="entry name" value="Tetratricopeptide repeat domain"/>
    <property type="match status" value="2"/>
</dbReference>
<feature type="compositionally biased region" description="Basic and acidic residues" evidence="2">
    <location>
        <begin position="235"/>
        <end position="252"/>
    </location>
</feature>
<proteinExistence type="predicted"/>
<keyword evidence="4" id="KW-1185">Reference proteome</keyword>
<feature type="compositionally biased region" description="Basic and acidic residues" evidence="2">
    <location>
        <begin position="7"/>
        <end position="17"/>
    </location>
</feature>
<evidence type="ECO:0000256" key="2">
    <source>
        <dbReference type="SAM" id="MobiDB-lite"/>
    </source>
</evidence>
<dbReference type="GO" id="GO:0051301">
    <property type="term" value="P:cell division"/>
    <property type="evidence" value="ECO:0007669"/>
    <property type="project" value="TreeGrafter"/>
</dbReference>
<feature type="coiled-coil region" evidence="1">
    <location>
        <begin position="292"/>
        <end position="319"/>
    </location>
</feature>
<accession>A0A517PC63</accession>
<reference evidence="3 4" key="1">
    <citation type="submission" date="2019-02" db="EMBL/GenBank/DDBJ databases">
        <title>Deep-cultivation of Planctomycetes and their phenomic and genomic characterization uncovers novel biology.</title>
        <authorList>
            <person name="Wiegand S."/>
            <person name="Jogler M."/>
            <person name="Boedeker C."/>
            <person name="Pinto D."/>
            <person name="Vollmers J."/>
            <person name="Rivas-Marin E."/>
            <person name="Kohn T."/>
            <person name="Peeters S.H."/>
            <person name="Heuer A."/>
            <person name="Rast P."/>
            <person name="Oberbeckmann S."/>
            <person name="Bunk B."/>
            <person name="Jeske O."/>
            <person name="Meyerdierks A."/>
            <person name="Storesund J.E."/>
            <person name="Kallscheuer N."/>
            <person name="Luecker S."/>
            <person name="Lage O.M."/>
            <person name="Pohl T."/>
            <person name="Merkel B.J."/>
            <person name="Hornburger P."/>
            <person name="Mueller R.-W."/>
            <person name="Bruemmer F."/>
            <person name="Labrenz M."/>
            <person name="Spormann A.M."/>
            <person name="Op den Camp H."/>
            <person name="Overmann J."/>
            <person name="Amann R."/>
            <person name="Jetten M.S.M."/>
            <person name="Mascher T."/>
            <person name="Medema M.H."/>
            <person name="Devos D.P."/>
            <person name="Kaster A.-K."/>
            <person name="Ovreas L."/>
            <person name="Rohde M."/>
            <person name="Galperin M.Y."/>
            <person name="Jogler C."/>
        </authorList>
    </citation>
    <scope>NUCLEOTIDE SEQUENCE [LARGE SCALE GENOMIC DNA]</scope>
    <source>
        <strain evidence="3 4">CA12</strain>
    </source>
</reference>
<gene>
    <name evidence="3" type="ORF">CA12_30750</name>
</gene>
<dbReference type="InterPro" id="IPR011990">
    <property type="entry name" value="TPR-like_helical_dom_sf"/>
</dbReference>
<dbReference type="SMART" id="SM00028">
    <property type="entry name" value="TPR"/>
    <property type="match status" value="5"/>
</dbReference>
<dbReference type="PANTHER" id="PTHR12558:SF13">
    <property type="entry name" value="CELL DIVISION CYCLE PROTEIN 27 HOMOLOG"/>
    <property type="match status" value="1"/>
</dbReference>
<organism evidence="3 4">
    <name type="scientific">Alienimonas californiensis</name>
    <dbReference type="NCBI Taxonomy" id="2527989"/>
    <lineage>
        <taxon>Bacteria</taxon>
        <taxon>Pseudomonadati</taxon>
        <taxon>Planctomycetota</taxon>
        <taxon>Planctomycetia</taxon>
        <taxon>Planctomycetales</taxon>
        <taxon>Planctomycetaceae</taxon>
        <taxon>Alienimonas</taxon>
    </lineage>
</organism>
<dbReference type="EMBL" id="CP036265">
    <property type="protein sequence ID" value="QDT16965.1"/>
    <property type="molecule type" value="Genomic_DNA"/>
</dbReference>
<feature type="region of interest" description="Disordered" evidence="2">
    <location>
        <begin position="1"/>
        <end position="22"/>
    </location>
</feature>
<dbReference type="PANTHER" id="PTHR12558">
    <property type="entry name" value="CELL DIVISION CYCLE 16,23,27"/>
    <property type="match status" value="1"/>
</dbReference>
<evidence type="ECO:0000313" key="3">
    <source>
        <dbReference type="EMBL" id="QDT16965.1"/>
    </source>
</evidence>
<dbReference type="SUPFAM" id="SSF48452">
    <property type="entry name" value="TPR-like"/>
    <property type="match status" value="2"/>
</dbReference>
<keyword evidence="1" id="KW-0175">Coiled coil</keyword>
<dbReference type="Proteomes" id="UP000318741">
    <property type="component" value="Chromosome"/>
</dbReference>
<dbReference type="Pfam" id="PF13432">
    <property type="entry name" value="TPR_16"/>
    <property type="match status" value="1"/>
</dbReference>
<feature type="region of interest" description="Disordered" evidence="2">
    <location>
        <begin position="197"/>
        <end position="252"/>
    </location>
</feature>